<keyword evidence="3" id="KW-1185">Reference proteome</keyword>
<reference evidence="2 3" key="1">
    <citation type="journal article" date="2013" name="PLoS Genet.">
        <title>Distinctive expansion of potential virulence genes in the genome of the oomycete fish pathogen Saprolegnia parasitica.</title>
        <authorList>
            <person name="Jiang R.H."/>
            <person name="de Bruijn I."/>
            <person name="Haas B.J."/>
            <person name="Belmonte R."/>
            <person name="Lobach L."/>
            <person name="Christie J."/>
            <person name="van den Ackerveken G."/>
            <person name="Bottin A."/>
            <person name="Bulone V."/>
            <person name="Diaz-Moreno S.M."/>
            <person name="Dumas B."/>
            <person name="Fan L."/>
            <person name="Gaulin E."/>
            <person name="Govers F."/>
            <person name="Grenville-Briggs L.J."/>
            <person name="Horner N.R."/>
            <person name="Levin J.Z."/>
            <person name="Mammella M."/>
            <person name="Meijer H.J."/>
            <person name="Morris P."/>
            <person name="Nusbaum C."/>
            <person name="Oome S."/>
            <person name="Phillips A.J."/>
            <person name="van Rooyen D."/>
            <person name="Rzeszutek E."/>
            <person name="Saraiva M."/>
            <person name="Secombes C.J."/>
            <person name="Seidl M.F."/>
            <person name="Snel B."/>
            <person name="Stassen J.H."/>
            <person name="Sykes S."/>
            <person name="Tripathy S."/>
            <person name="van den Berg H."/>
            <person name="Vega-Arreguin J.C."/>
            <person name="Wawra S."/>
            <person name="Young S.K."/>
            <person name="Zeng Q."/>
            <person name="Dieguez-Uribeondo J."/>
            <person name="Russ C."/>
            <person name="Tyler B.M."/>
            <person name="van West P."/>
        </authorList>
    </citation>
    <scope>NUCLEOTIDE SEQUENCE [LARGE SCALE GENOMIC DNA]</scope>
    <source>
        <strain evidence="2 3">CBS 223.65</strain>
    </source>
</reference>
<dbReference type="KEGG" id="spar:SPRG_08653"/>
<evidence type="ECO:0000313" key="3">
    <source>
        <dbReference type="Proteomes" id="UP000030745"/>
    </source>
</evidence>
<dbReference type="EMBL" id="KK583227">
    <property type="protein sequence ID" value="KDO26000.1"/>
    <property type="molecule type" value="Genomic_DNA"/>
</dbReference>
<dbReference type="OMA" id="LDATMTH"/>
<evidence type="ECO:0000313" key="2">
    <source>
        <dbReference type="EMBL" id="KDO26000.1"/>
    </source>
</evidence>
<dbReference type="GeneID" id="24130867"/>
<gene>
    <name evidence="2" type="ORF">SPRG_08653</name>
</gene>
<dbReference type="VEuPathDB" id="FungiDB:SPRG_08653"/>
<dbReference type="AlphaFoldDB" id="A0A067C9Z4"/>
<accession>A0A067C9Z4</accession>
<proteinExistence type="predicted"/>
<dbReference type="Proteomes" id="UP000030745">
    <property type="component" value="Unassembled WGS sequence"/>
</dbReference>
<evidence type="ECO:0000256" key="1">
    <source>
        <dbReference type="SAM" id="SignalP"/>
    </source>
</evidence>
<keyword evidence="1" id="KW-0732">Signal</keyword>
<dbReference type="RefSeq" id="XP_012203287.1">
    <property type="nucleotide sequence ID" value="XM_012347897.1"/>
</dbReference>
<name>A0A067C9Z4_SAPPC</name>
<feature type="signal peptide" evidence="1">
    <location>
        <begin position="1"/>
        <end position="22"/>
    </location>
</feature>
<dbReference type="OrthoDB" id="10484178at2759"/>
<sequence length="159" mass="16638">MKIACFVLGTVLLDATMTHVDAILIADGPRNRTQLRNATTVPSRPPVLRRNRTSRLHPNATGRFTLVPATSTSNHSSMVLPLNATTAVPFNASMPSHVNASSSLDHDTNATADDDVIVAPLTSTANATTNVTTASRARGTPGVAILITLTSLVVALGLF</sequence>
<protein>
    <submittedName>
        <fullName evidence="2">Uncharacterized protein</fullName>
    </submittedName>
</protein>
<organism evidence="2 3">
    <name type="scientific">Saprolegnia parasitica (strain CBS 223.65)</name>
    <dbReference type="NCBI Taxonomy" id="695850"/>
    <lineage>
        <taxon>Eukaryota</taxon>
        <taxon>Sar</taxon>
        <taxon>Stramenopiles</taxon>
        <taxon>Oomycota</taxon>
        <taxon>Saprolegniomycetes</taxon>
        <taxon>Saprolegniales</taxon>
        <taxon>Saprolegniaceae</taxon>
        <taxon>Saprolegnia</taxon>
    </lineage>
</organism>
<feature type="chain" id="PRO_5001638320" evidence="1">
    <location>
        <begin position="23"/>
        <end position="159"/>
    </location>
</feature>